<dbReference type="CDD" id="cd19166">
    <property type="entry name" value="HemeO-bac"/>
    <property type="match status" value="1"/>
</dbReference>
<organism evidence="1 2">
    <name type="scientific">Amaricoccus solimangrovi</name>
    <dbReference type="NCBI Taxonomy" id="2589815"/>
    <lineage>
        <taxon>Bacteria</taxon>
        <taxon>Pseudomonadati</taxon>
        <taxon>Pseudomonadota</taxon>
        <taxon>Alphaproteobacteria</taxon>
        <taxon>Rhodobacterales</taxon>
        <taxon>Paracoccaceae</taxon>
        <taxon>Amaricoccus</taxon>
    </lineage>
</organism>
<dbReference type="SUPFAM" id="SSF48613">
    <property type="entry name" value="Heme oxygenase-like"/>
    <property type="match status" value="1"/>
</dbReference>
<dbReference type="Proteomes" id="UP000319255">
    <property type="component" value="Unassembled WGS sequence"/>
</dbReference>
<proteinExistence type="predicted"/>
<comment type="caution">
    <text evidence="1">The sequence shown here is derived from an EMBL/GenBank/DDBJ whole genome shotgun (WGS) entry which is preliminary data.</text>
</comment>
<sequence>MRVTPREERVIRDRMRSFEPPPSASLRHMLRAGTRAPHDALDRAVGAIADEASYRRYLRGLYAFRAPVEAALERAAVPEGLADWRLVPLAPRLRADLDDLGEPAPRPDDCPETPGPSAAAGMLYVLEGAAIGANLLRVRAARLGFDAGRGARHLARPEEAGRWGAFVARLDAAAGIDPEAALAGAQAAFAGAARAFAGAGAR</sequence>
<dbReference type="Gene3D" id="1.20.910.10">
    <property type="entry name" value="Heme oxygenase-like"/>
    <property type="match status" value="1"/>
</dbReference>
<reference evidence="1 2" key="1">
    <citation type="submission" date="2019-06" db="EMBL/GenBank/DDBJ databases">
        <title>A novel bacterium of genus Amaricoccus, isolated from marine sediment.</title>
        <authorList>
            <person name="Huang H."/>
            <person name="Mo K."/>
            <person name="Hu Y."/>
        </authorList>
    </citation>
    <scope>NUCLEOTIDE SEQUENCE [LARGE SCALE GENOMIC DNA]</scope>
    <source>
        <strain evidence="1 2">HB172011</strain>
    </source>
</reference>
<accession>A0A501WKM9</accession>
<evidence type="ECO:0000313" key="1">
    <source>
        <dbReference type="EMBL" id="TPE48940.1"/>
    </source>
</evidence>
<dbReference type="EMBL" id="VFRP01000018">
    <property type="protein sequence ID" value="TPE48940.1"/>
    <property type="molecule type" value="Genomic_DNA"/>
</dbReference>
<dbReference type="InterPro" id="IPR016084">
    <property type="entry name" value="Haem_Oase-like_multi-hlx"/>
</dbReference>
<protein>
    <submittedName>
        <fullName evidence="1">Biliverdin-producing heme oxygenase</fullName>
    </submittedName>
</protein>
<evidence type="ECO:0000313" key="2">
    <source>
        <dbReference type="Proteomes" id="UP000319255"/>
    </source>
</evidence>
<dbReference type="AlphaFoldDB" id="A0A501WKM9"/>
<keyword evidence="2" id="KW-1185">Reference proteome</keyword>
<gene>
    <name evidence="1" type="ORF">FJM51_16050</name>
</gene>
<name>A0A501WKM9_9RHOB</name>